<dbReference type="InterPro" id="IPR013087">
    <property type="entry name" value="Znf_C2H2_type"/>
</dbReference>
<evidence type="ECO:0008006" key="18">
    <source>
        <dbReference type="Google" id="ProtNLM"/>
    </source>
</evidence>
<keyword evidence="11" id="KW-0539">Nucleus</keyword>
<dbReference type="Gene3D" id="3.30.160.60">
    <property type="entry name" value="Classic Zinc Finger"/>
    <property type="match status" value="2"/>
</dbReference>
<dbReference type="GO" id="GO:0045944">
    <property type="term" value="P:positive regulation of transcription by RNA polymerase II"/>
    <property type="evidence" value="ECO:0007669"/>
    <property type="project" value="TreeGrafter"/>
</dbReference>
<keyword evidence="9" id="KW-0010">Activator</keyword>
<dbReference type="GO" id="GO:0003677">
    <property type="term" value="F:DNA binding"/>
    <property type="evidence" value="ECO:0007669"/>
    <property type="project" value="UniProtKB-KW"/>
</dbReference>
<gene>
    <name evidence="16" type="ORF">P4O66_019149</name>
</gene>
<feature type="region of interest" description="Disordered" evidence="13">
    <location>
        <begin position="1068"/>
        <end position="1092"/>
    </location>
</feature>
<protein>
    <recommendedName>
        <fullName evidence="18">Zinc finger protein, FOG family member 2b</fullName>
    </recommendedName>
</protein>
<keyword evidence="8" id="KW-0238">DNA-binding</keyword>
<dbReference type="AlphaFoldDB" id="A0AAD8ZUB1"/>
<evidence type="ECO:0000256" key="7">
    <source>
        <dbReference type="ARBA" id="ARBA00023015"/>
    </source>
</evidence>
<evidence type="ECO:0000259" key="14">
    <source>
        <dbReference type="PROSITE" id="PS50157"/>
    </source>
</evidence>
<evidence type="ECO:0000256" key="5">
    <source>
        <dbReference type="ARBA" id="ARBA00022771"/>
    </source>
</evidence>
<dbReference type="SUPFAM" id="SSF57667">
    <property type="entry name" value="beta-beta-alpha zinc fingers"/>
    <property type="match status" value="6"/>
</dbReference>
<feature type="domain" description="CCHC FOG-type" evidence="15">
    <location>
        <begin position="771"/>
        <end position="804"/>
    </location>
</feature>
<comment type="subcellular location">
    <subcellularLocation>
        <location evidence="1">Nucleus</location>
    </subcellularLocation>
</comment>
<dbReference type="GO" id="GO:0030154">
    <property type="term" value="P:cell differentiation"/>
    <property type="evidence" value="ECO:0007669"/>
    <property type="project" value="UniProtKB-ARBA"/>
</dbReference>
<feature type="region of interest" description="Disordered" evidence="13">
    <location>
        <begin position="542"/>
        <end position="574"/>
    </location>
</feature>
<feature type="compositionally biased region" description="Low complexity" evidence="13">
    <location>
        <begin position="1154"/>
        <end position="1169"/>
    </location>
</feature>
<feature type="domain" description="C2H2-type" evidence="14">
    <location>
        <begin position="348"/>
        <end position="375"/>
    </location>
</feature>
<proteinExistence type="predicted"/>
<feature type="domain" description="CCHC FOG-type" evidence="15">
    <location>
        <begin position="634"/>
        <end position="667"/>
    </location>
</feature>
<evidence type="ECO:0000256" key="9">
    <source>
        <dbReference type="ARBA" id="ARBA00023159"/>
    </source>
</evidence>
<evidence type="ECO:0000256" key="8">
    <source>
        <dbReference type="ARBA" id="ARBA00023125"/>
    </source>
</evidence>
<dbReference type="GO" id="GO:0005634">
    <property type="term" value="C:nucleus"/>
    <property type="evidence" value="ECO:0007669"/>
    <property type="project" value="UniProtKB-SubCell"/>
</dbReference>
<dbReference type="Proteomes" id="UP001239994">
    <property type="component" value="Unassembled WGS sequence"/>
</dbReference>
<evidence type="ECO:0000313" key="17">
    <source>
        <dbReference type="Proteomes" id="UP001239994"/>
    </source>
</evidence>
<keyword evidence="10" id="KW-0804">Transcription</keyword>
<dbReference type="Pfam" id="PF12874">
    <property type="entry name" value="zf-met"/>
    <property type="match status" value="1"/>
</dbReference>
<feature type="compositionally biased region" description="Polar residues" evidence="13">
    <location>
        <begin position="997"/>
        <end position="1024"/>
    </location>
</feature>
<feature type="compositionally biased region" description="Polar residues" evidence="13">
    <location>
        <begin position="548"/>
        <end position="574"/>
    </location>
</feature>
<sequence length="1217" mass="134221">MCWRNIRVATSPIPSELVTQAKDGPSPNPRELEMVSYEPEKGVRSRHALPLGTTWGPFTGKIEAATGGSDTVPSLKRTGIAVPLLLLLSEWGEANGGLCRPDKEKEDSADGVVPVIYIMERLCVRDRGDSPPQLTDLDLELWDLCVSFPLGDNAEVSEAGAQLSALLPVRAGPQLSRSDLGQRLKGREVVPALRGGPRWLMAMSWVSAEDPKSNCMVYSKGKLLVRGCAGQKAISLERQRVRQRERKRQRETDRGREGERCISKASYGNDSISLLEGHMWCSTTRNMMEGEELAVCALDVGTKLQTLGPDTCAQGTHPAHLLHSIQLLPQQAAMASILPNAIVNKDIFPCKTCGIWFRSERNLQAHLMYYCSGRQRESETMPEKQADMSHQVPRLCTYPQCNMSFLGSHALEMHLSTHNAFNSEETPAGSSLKCTICDYTANTLSALQPHILSHLSQAGLRCTHCHFTFQTLRELTKHQELHKHGGVSSRPAKECETEHAQNLGTHSPKLCGRISSRKDIQESPVHQDVAQSEVQEKCEQALSATKGEVNSGSRASFSYTRVKSEPSSPRLASSPIQHHLSPAFPMPPFMPHVPFSQDITAVPQASEILAKMSELVHRRLRHSGNSYPPMMYSTLVSKGATCFECNITFSNLDNYLIHKKHYCNSRWQHMAKPHDYSSILEKASDTQLQTSPKSGGSLASMLNAGQTSEAKGLDSTQFIPSVCDPFISGGKAPDEFPVQVKKASTPSFVEDRHNAMHLDTKSPKMSSHESEMDPSQTTCDACKITFNRHETFVVHKQYYCASRHDPPTKRANGNKSPANQKSARARKRRKVHEIPGPDQEQMGPQTYLGIPSVNGSNLTQDAMESLRDQCHQRYNMIQGLVPKHPEPSLTVTKSALVLKCNAIAQEEGDAPIDLSKKCVPQLGKISIPAKGLMDYHECVVCKMSFNKVEDYLTHKQNFCPSAALDSKVPNIKKESSGNVNATSEKPSKHSGFEHPVQNVSTTPVHAGTTSEIRTSGEEQQSSIKNECRMQSLEGYPGAAKKMRADEQIWPYYEIKPADYATGMLITQSERRQSPNEGSEGEKDQPMPDGSHLSANAAENLKITTRGMALSLKDTLQLEDKPGETGTDQHSLPAPDIHCTYISPNPEGSCQPNESSSSSPTSKTDELSSSIKRGQNGPISTMGNVKYCRPCDIQFNNLSNFITHKKFYCSAHTTEHVK</sequence>
<dbReference type="PROSITE" id="PS00028">
    <property type="entry name" value="ZINC_FINGER_C2H2_1"/>
    <property type="match status" value="1"/>
</dbReference>
<evidence type="ECO:0000313" key="16">
    <source>
        <dbReference type="EMBL" id="KAK1804985.1"/>
    </source>
</evidence>
<dbReference type="InterPro" id="IPR059121">
    <property type="entry name" value="CCHC_ZFPM2-like"/>
</dbReference>
<dbReference type="EMBL" id="JAROKS010000003">
    <property type="protein sequence ID" value="KAK1804985.1"/>
    <property type="molecule type" value="Genomic_DNA"/>
</dbReference>
<dbReference type="GO" id="GO:0008270">
    <property type="term" value="F:zinc ion binding"/>
    <property type="evidence" value="ECO:0007669"/>
    <property type="project" value="UniProtKB-KW"/>
</dbReference>
<organism evidence="16 17">
    <name type="scientific">Electrophorus voltai</name>
    <dbReference type="NCBI Taxonomy" id="2609070"/>
    <lineage>
        <taxon>Eukaryota</taxon>
        <taxon>Metazoa</taxon>
        <taxon>Chordata</taxon>
        <taxon>Craniata</taxon>
        <taxon>Vertebrata</taxon>
        <taxon>Euteleostomi</taxon>
        <taxon>Actinopterygii</taxon>
        <taxon>Neopterygii</taxon>
        <taxon>Teleostei</taxon>
        <taxon>Ostariophysi</taxon>
        <taxon>Gymnotiformes</taxon>
        <taxon>Gymnotoidei</taxon>
        <taxon>Gymnotidae</taxon>
        <taxon>Electrophorus</taxon>
    </lineage>
</organism>
<evidence type="ECO:0000256" key="2">
    <source>
        <dbReference type="ARBA" id="ARBA00022491"/>
    </source>
</evidence>
<keyword evidence="6" id="KW-0862">Zinc</keyword>
<dbReference type="GO" id="GO:0061629">
    <property type="term" value="F:RNA polymerase II-specific DNA-binding transcription factor binding"/>
    <property type="evidence" value="ECO:0007669"/>
    <property type="project" value="InterPro"/>
</dbReference>
<evidence type="ECO:0000256" key="11">
    <source>
        <dbReference type="ARBA" id="ARBA00023242"/>
    </source>
</evidence>
<dbReference type="PANTHER" id="PTHR12958">
    <property type="entry name" value="FRIEND OF GATA2-RELATED"/>
    <property type="match status" value="1"/>
</dbReference>
<dbReference type="SMART" id="SM00355">
    <property type="entry name" value="ZnF_C2H2"/>
    <property type="match status" value="8"/>
</dbReference>
<keyword evidence="2" id="KW-0678">Repressor</keyword>
<keyword evidence="7" id="KW-0805">Transcription regulation</keyword>
<feature type="compositionally biased region" description="Polar residues" evidence="13">
    <location>
        <begin position="1141"/>
        <end position="1153"/>
    </location>
</feature>
<evidence type="ECO:0000256" key="4">
    <source>
        <dbReference type="ARBA" id="ARBA00022737"/>
    </source>
</evidence>
<evidence type="ECO:0000256" key="13">
    <source>
        <dbReference type="SAM" id="MobiDB-lite"/>
    </source>
</evidence>
<evidence type="ECO:0000256" key="3">
    <source>
        <dbReference type="ARBA" id="ARBA00022723"/>
    </source>
</evidence>
<dbReference type="GO" id="GO:0009653">
    <property type="term" value="P:anatomical structure morphogenesis"/>
    <property type="evidence" value="ECO:0007669"/>
    <property type="project" value="UniProtKB-ARBA"/>
</dbReference>
<accession>A0AAD8ZUB1</accession>
<dbReference type="GO" id="GO:0000122">
    <property type="term" value="P:negative regulation of transcription by RNA polymerase II"/>
    <property type="evidence" value="ECO:0007669"/>
    <property type="project" value="TreeGrafter"/>
</dbReference>
<keyword evidence="4" id="KW-0677">Repeat</keyword>
<keyword evidence="17" id="KW-1185">Reference proteome</keyword>
<evidence type="ECO:0000256" key="1">
    <source>
        <dbReference type="ARBA" id="ARBA00004123"/>
    </source>
</evidence>
<evidence type="ECO:0000256" key="6">
    <source>
        <dbReference type="ARBA" id="ARBA00022833"/>
    </source>
</evidence>
<feature type="region of interest" description="Disordered" evidence="13">
    <location>
        <begin position="1118"/>
        <end position="1178"/>
    </location>
</feature>
<name>A0AAD8ZUB1_9TELE</name>
<feature type="domain" description="C2H2-type" evidence="14">
    <location>
        <begin position="460"/>
        <end position="482"/>
    </location>
</feature>
<evidence type="ECO:0000259" key="15">
    <source>
        <dbReference type="PROSITE" id="PS51810"/>
    </source>
</evidence>
<keyword evidence="5 12" id="KW-0863">Zinc-finger</keyword>
<dbReference type="GO" id="GO:0007507">
    <property type="term" value="P:heart development"/>
    <property type="evidence" value="ECO:0007669"/>
    <property type="project" value="TreeGrafter"/>
</dbReference>
<feature type="compositionally biased region" description="Basic and acidic residues" evidence="13">
    <location>
        <begin position="1068"/>
        <end position="1085"/>
    </location>
</feature>
<feature type="domain" description="CCHC FOG-type" evidence="15">
    <location>
        <begin position="1179"/>
        <end position="1212"/>
    </location>
</feature>
<dbReference type="PANTHER" id="PTHR12958:SF5">
    <property type="entry name" value="ZINC FINGER PROTEIN ZFPM2"/>
    <property type="match status" value="1"/>
</dbReference>
<keyword evidence="3" id="KW-0479">Metal-binding</keyword>
<feature type="region of interest" description="Disordered" evidence="13">
    <location>
        <begin position="971"/>
        <end position="1029"/>
    </location>
</feature>
<feature type="domain" description="CCHC FOG-type" evidence="15">
    <location>
        <begin position="342"/>
        <end position="375"/>
    </location>
</feature>
<comment type="caution">
    <text evidence="16">The sequence shown here is derived from an EMBL/GenBank/DDBJ whole genome shotgun (WGS) entry which is preliminary data.</text>
</comment>
<dbReference type="Pfam" id="PF25445">
    <property type="entry name" value="CCHC_ZFPM2"/>
    <property type="match status" value="1"/>
</dbReference>
<reference evidence="16" key="1">
    <citation type="submission" date="2023-03" db="EMBL/GenBank/DDBJ databases">
        <title>Electrophorus voltai genome.</title>
        <authorList>
            <person name="Bian C."/>
        </authorList>
    </citation>
    <scope>NUCLEOTIDE SEQUENCE</scope>
    <source>
        <strain evidence="16">CB-2022</strain>
        <tissue evidence="16">Muscle</tissue>
    </source>
</reference>
<dbReference type="PROSITE" id="PS50157">
    <property type="entry name" value="ZINC_FINGER_C2H2_2"/>
    <property type="match status" value="2"/>
</dbReference>
<feature type="compositionally biased region" description="Polar residues" evidence="13">
    <location>
        <begin position="811"/>
        <end position="822"/>
    </location>
</feature>
<feature type="region of interest" description="Disordered" evidence="13">
    <location>
        <begin position="239"/>
        <end position="260"/>
    </location>
</feature>
<dbReference type="InterPro" id="IPR036236">
    <property type="entry name" value="Znf_C2H2_sf"/>
</dbReference>
<evidence type="ECO:0000256" key="10">
    <source>
        <dbReference type="ARBA" id="ARBA00023163"/>
    </source>
</evidence>
<feature type="region of interest" description="Disordered" evidence="13">
    <location>
        <begin position="803"/>
        <end position="846"/>
    </location>
</feature>
<dbReference type="PROSITE" id="PS51810">
    <property type="entry name" value="ZF_CCHC_FOG"/>
    <property type="match status" value="4"/>
</dbReference>
<dbReference type="InterPro" id="IPR034731">
    <property type="entry name" value="Znf_CCHC_FOG"/>
</dbReference>
<feature type="region of interest" description="Disordered" evidence="13">
    <location>
        <begin position="482"/>
        <end position="511"/>
    </location>
</feature>
<dbReference type="InterPro" id="IPR039746">
    <property type="entry name" value="FOG"/>
</dbReference>
<evidence type="ECO:0000256" key="12">
    <source>
        <dbReference type="PROSITE-ProRule" id="PRU00042"/>
    </source>
</evidence>